<dbReference type="EMBL" id="UYRT01092457">
    <property type="protein sequence ID" value="VDN38124.1"/>
    <property type="molecule type" value="Genomic_DNA"/>
</dbReference>
<evidence type="ECO:0000259" key="8">
    <source>
        <dbReference type="PROSITE" id="PS51144"/>
    </source>
</evidence>
<evidence type="ECO:0000256" key="1">
    <source>
        <dbReference type="ARBA" id="ARBA00001947"/>
    </source>
</evidence>
<keyword evidence="5" id="KW-0862">Zinc</keyword>
<dbReference type="SMART" id="SM01057">
    <property type="entry name" value="Carb_anhydrase"/>
    <property type="match status" value="1"/>
</dbReference>
<feature type="domain" description="Alpha-carbonic anhydrase" evidence="8">
    <location>
        <begin position="1"/>
        <end position="177"/>
    </location>
</feature>
<dbReference type="GO" id="GO:0004089">
    <property type="term" value="F:carbonate dehydratase activity"/>
    <property type="evidence" value="ECO:0007669"/>
    <property type="project" value="UniProtKB-EC"/>
</dbReference>
<dbReference type="CDD" id="cd00326">
    <property type="entry name" value="alpha_CA"/>
    <property type="match status" value="1"/>
</dbReference>
<reference evidence="9 10" key="2">
    <citation type="submission" date="2018-11" db="EMBL/GenBank/DDBJ databases">
        <authorList>
            <consortium name="Pathogen Informatics"/>
        </authorList>
    </citation>
    <scope>NUCLEOTIDE SEQUENCE [LARGE SCALE GENOMIC DNA]</scope>
</reference>
<keyword evidence="4" id="KW-0479">Metal-binding</keyword>
<evidence type="ECO:0000313" key="9">
    <source>
        <dbReference type="EMBL" id="VDN38124.1"/>
    </source>
</evidence>
<comment type="similarity">
    <text evidence="2">Belongs to the alpha-carbonic anhydrase family.</text>
</comment>
<dbReference type="GO" id="GO:0005737">
    <property type="term" value="C:cytoplasm"/>
    <property type="evidence" value="ECO:0007669"/>
    <property type="project" value="TreeGrafter"/>
</dbReference>
<dbReference type="Pfam" id="PF00194">
    <property type="entry name" value="Carb_anhydrase"/>
    <property type="match status" value="1"/>
</dbReference>
<dbReference type="Proteomes" id="UP000271098">
    <property type="component" value="Unassembled WGS sequence"/>
</dbReference>
<sequence>LCKKYKHTKSQQNIWVLVRATNFDNWCPERPYIHGGGLSGKYYLENVHFHWSQSYLDGSEHHIGGRSFVHMLHVHEGYDLDDSAWPANMFAAVAIFVKVDNDGRNFRNLTNFRPHLLLPHDTSTFYRYNGSLSTPPCSEKVTWFVLTNPISITDEQVLSLCPLSRPAFKNISQQLTL</sequence>
<name>A0A183EK92_9BILA</name>
<dbReference type="PROSITE" id="PS51144">
    <property type="entry name" value="ALPHA_CA_2"/>
    <property type="match status" value="1"/>
</dbReference>
<evidence type="ECO:0000256" key="4">
    <source>
        <dbReference type="ARBA" id="ARBA00022723"/>
    </source>
</evidence>
<keyword evidence="6" id="KW-0456">Lyase</keyword>
<dbReference type="PANTHER" id="PTHR18952:SF141">
    <property type="entry name" value="CARBONIC ANHYDRASE"/>
    <property type="match status" value="1"/>
</dbReference>
<comment type="catalytic activity">
    <reaction evidence="7">
        <text>hydrogencarbonate + H(+) = CO2 + H2O</text>
        <dbReference type="Rhea" id="RHEA:10748"/>
        <dbReference type="ChEBI" id="CHEBI:15377"/>
        <dbReference type="ChEBI" id="CHEBI:15378"/>
        <dbReference type="ChEBI" id="CHEBI:16526"/>
        <dbReference type="ChEBI" id="CHEBI:17544"/>
        <dbReference type="EC" id="4.2.1.1"/>
    </reaction>
</comment>
<evidence type="ECO:0000256" key="2">
    <source>
        <dbReference type="ARBA" id="ARBA00010718"/>
    </source>
</evidence>
<evidence type="ECO:0000256" key="3">
    <source>
        <dbReference type="ARBA" id="ARBA00012925"/>
    </source>
</evidence>
<evidence type="ECO:0000256" key="6">
    <source>
        <dbReference type="ARBA" id="ARBA00023239"/>
    </source>
</evidence>
<dbReference type="EC" id="4.2.1.1" evidence="3"/>
<dbReference type="OrthoDB" id="429145at2759"/>
<dbReference type="SUPFAM" id="SSF51069">
    <property type="entry name" value="Carbonic anhydrase"/>
    <property type="match status" value="1"/>
</dbReference>
<protein>
    <recommendedName>
        <fullName evidence="3">carbonic anhydrase</fullName>
        <ecNumber evidence="3">4.2.1.1</ecNumber>
    </recommendedName>
</protein>
<dbReference type="InterPro" id="IPR036398">
    <property type="entry name" value="CA_dom_sf"/>
</dbReference>
<evidence type="ECO:0000256" key="5">
    <source>
        <dbReference type="ARBA" id="ARBA00022833"/>
    </source>
</evidence>
<dbReference type="GO" id="GO:0008270">
    <property type="term" value="F:zinc ion binding"/>
    <property type="evidence" value="ECO:0007669"/>
    <property type="project" value="InterPro"/>
</dbReference>
<dbReference type="AlphaFoldDB" id="A0A183EK92"/>
<dbReference type="InterPro" id="IPR001148">
    <property type="entry name" value="CA_dom"/>
</dbReference>
<dbReference type="InterPro" id="IPR023561">
    <property type="entry name" value="Carbonic_anhydrase_a-class"/>
</dbReference>
<accession>A0A183EK92</accession>
<gene>
    <name evidence="9" type="ORF">GPUH_LOCUS21382</name>
</gene>
<dbReference type="PANTHER" id="PTHR18952">
    <property type="entry name" value="CARBONIC ANHYDRASE"/>
    <property type="match status" value="1"/>
</dbReference>
<dbReference type="Gene3D" id="3.10.200.10">
    <property type="entry name" value="Alpha carbonic anhydrase"/>
    <property type="match status" value="1"/>
</dbReference>
<comment type="cofactor">
    <cofactor evidence="1">
        <name>Zn(2+)</name>
        <dbReference type="ChEBI" id="CHEBI:29105"/>
    </cofactor>
</comment>
<proteinExistence type="inferred from homology"/>
<keyword evidence="10" id="KW-1185">Reference proteome</keyword>
<organism evidence="11">
    <name type="scientific">Gongylonema pulchrum</name>
    <dbReference type="NCBI Taxonomy" id="637853"/>
    <lineage>
        <taxon>Eukaryota</taxon>
        <taxon>Metazoa</taxon>
        <taxon>Ecdysozoa</taxon>
        <taxon>Nematoda</taxon>
        <taxon>Chromadorea</taxon>
        <taxon>Rhabditida</taxon>
        <taxon>Spirurina</taxon>
        <taxon>Spiruromorpha</taxon>
        <taxon>Spiruroidea</taxon>
        <taxon>Gongylonematidae</taxon>
        <taxon>Gongylonema</taxon>
    </lineage>
</organism>
<dbReference type="WBParaSite" id="GPUH_0002140901-mRNA-1">
    <property type="protein sequence ID" value="GPUH_0002140901-mRNA-1"/>
    <property type="gene ID" value="GPUH_0002140901"/>
</dbReference>
<evidence type="ECO:0000313" key="11">
    <source>
        <dbReference type="WBParaSite" id="GPUH_0002140901-mRNA-1"/>
    </source>
</evidence>
<reference evidence="11" key="1">
    <citation type="submission" date="2016-06" db="UniProtKB">
        <authorList>
            <consortium name="WormBaseParasite"/>
        </authorList>
    </citation>
    <scope>IDENTIFICATION</scope>
</reference>
<evidence type="ECO:0000256" key="7">
    <source>
        <dbReference type="ARBA" id="ARBA00048348"/>
    </source>
</evidence>
<evidence type="ECO:0000313" key="10">
    <source>
        <dbReference type="Proteomes" id="UP000271098"/>
    </source>
</evidence>